<evidence type="ECO:0000259" key="4">
    <source>
        <dbReference type="Pfam" id="PF17147"/>
    </source>
</evidence>
<dbReference type="Gene3D" id="3.40.50.970">
    <property type="match status" value="1"/>
</dbReference>
<dbReference type="SUPFAM" id="SSF53323">
    <property type="entry name" value="Pyruvate-ferredoxin oxidoreductase, PFOR, domain III"/>
    <property type="match status" value="1"/>
</dbReference>
<dbReference type="NCBIfam" id="TIGR03710">
    <property type="entry name" value="OAFO_sf"/>
    <property type="match status" value="1"/>
</dbReference>
<dbReference type="InterPro" id="IPR002880">
    <property type="entry name" value="Pyrv_Fd/Flavodoxin_OxRdtase_N"/>
</dbReference>
<dbReference type="Pfam" id="PF01558">
    <property type="entry name" value="POR"/>
    <property type="match status" value="1"/>
</dbReference>
<keyword evidence="1 5" id="KW-0560">Oxidoreductase</keyword>
<dbReference type="Gene3D" id="3.40.50.920">
    <property type="match status" value="1"/>
</dbReference>
<dbReference type="InterPro" id="IPR009014">
    <property type="entry name" value="Transketo_C/PFOR_II"/>
</dbReference>
<dbReference type="FunFam" id="3.40.50.970:FF:000022">
    <property type="entry name" value="2-oxoglutarate ferredoxin oxidoreductase alpha subunit"/>
    <property type="match status" value="1"/>
</dbReference>
<protein>
    <submittedName>
        <fullName evidence="5">2-oxoglutarate ferredoxin oxidoreductase subunit alpha</fullName>
        <ecNumber evidence="5">1.2.7.3</ecNumber>
    </submittedName>
</protein>
<dbReference type="InterPro" id="IPR029061">
    <property type="entry name" value="THDP-binding"/>
</dbReference>
<dbReference type="PANTHER" id="PTHR32154:SF20">
    <property type="entry name" value="2-OXOGLUTARATE OXIDOREDUCTASE SUBUNIT KORA"/>
    <property type="match status" value="1"/>
</dbReference>
<sequence length="558" mass="59237">MSAATMLVDAAGKAQWYALMTRSVGAQIRGGETAALIRFSTDPVAGHGDDFQVLLAFDWQNLERFASEIPLSANSLVIGDLDHGAAPEVIAATGARYVGLPLKQLARTIPGGRPNMVGMGVVAGLIGLPLEPLYSVLENFFADKGDKILAVSKQTVAVGYEAAAALGDEYRLPPAHTPSSGKRWSISGNQATGLGALRGGIRFVAAYPITPATEVLEWMAGALPGVGGALVQVEDELAAINQIVGASYGGTPALTATAGPGLSLMIESLGLAVAAEVPLVVVDVMRGGPSTGIPAKSEQADLNIAIYGLHGDAPHLVLAPNSVTDCIFTTQWATHLSETLQAPAIVLSDQYLGQTKAVLDRPPDIVFPTRRELASEPADGRKYLRYADTPSGVSPMATPGMPGCQYTADGLEHDQSGAPSSRAEDHLAQMNKRARKLADHDYGDYWADLDGEGDLAIVTWGSSTGAVREAASRWRKEGGKVRVLSVRLLAPVQPEKFQQALAGVSRILVVEQSHGAQFYRYLRAYYDLPQQTRILHQPGPLPFRPHQICEQLSSWRAT</sequence>
<dbReference type="PATRIC" id="fig|465721.4.peg.2036"/>
<gene>
    <name evidence="5" type="ORF">ACG33_09580</name>
</gene>
<evidence type="ECO:0000259" key="3">
    <source>
        <dbReference type="Pfam" id="PF01855"/>
    </source>
</evidence>
<dbReference type="PANTHER" id="PTHR32154">
    <property type="entry name" value="PYRUVATE-FLAVODOXIN OXIDOREDUCTASE-RELATED"/>
    <property type="match status" value="1"/>
</dbReference>
<dbReference type="CDD" id="cd07034">
    <property type="entry name" value="TPP_PYR_PFOR_IOR-alpha_like"/>
    <property type="match status" value="1"/>
</dbReference>
<dbReference type="EMBL" id="CP011971">
    <property type="protein sequence ID" value="AMN47341.1"/>
    <property type="molecule type" value="Genomic_DNA"/>
</dbReference>
<feature type="domain" description="Pyruvate flavodoxin/ferredoxin oxidoreductase pyrimidine binding" evidence="3">
    <location>
        <begin position="195"/>
        <end position="431"/>
    </location>
</feature>
<dbReference type="InterPro" id="IPR002869">
    <property type="entry name" value="Pyrv_flavodox_OxRed_cen"/>
</dbReference>
<evidence type="ECO:0000259" key="2">
    <source>
        <dbReference type="Pfam" id="PF01558"/>
    </source>
</evidence>
<evidence type="ECO:0000313" key="6">
    <source>
        <dbReference type="Proteomes" id="UP000070250"/>
    </source>
</evidence>
<dbReference type="Proteomes" id="UP000070250">
    <property type="component" value="Chromosome"/>
</dbReference>
<dbReference type="InterPro" id="IPR050722">
    <property type="entry name" value="Pyruvate:ferred/Flavod_OxRd"/>
</dbReference>
<dbReference type="SUPFAM" id="SSF52922">
    <property type="entry name" value="TK C-terminal domain-like"/>
    <property type="match status" value="1"/>
</dbReference>
<dbReference type="GO" id="GO:0047553">
    <property type="term" value="F:2-oxoglutarate synthase activity"/>
    <property type="evidence" value="ECO:0007669"/>
    <property type="project" value="UniProtKB-EC"/>
</dbReference>
<dbReference type="AlphaFoldDB" id="A0A127FCI2"/>
<dbReference type="InterPro" id="IPR033412">
    <property type="entry name" value="PFOR_II"/>
</dbReference>
<dbReference type="KEGG" id="sdf:ACG33_09580"/>
<dbReference type="Pfam" id="PF17147">
    <property type="entry name" value="PFOR_II"/>
    <property type="match status" value="1"/>
</dbReference>
<evidence type="ECO:0000256" key="1">
    <source>
        <dbReference type="ARBA" id="ARBA00023002"/>
    </source>
</evidence>
<feature type="domain" description="Pyruvate/ketoisovalerate oxidoreductase catalytic" evidence="2">
    <location>
        <begin position="2"/>
        <end position="161"/>
    </location>
</feature>
<dbReference type="InterPro" id="IPR019752">
    <property type="entry name" value="Pyrv/ketoisovalerate_OxRed_cat"/>
</dbReference>
<dbReference type="SUPFAM" id="SSF52518">
    <property type="entry name" value="Thiamin diphosphate-binding fold (THDP-binding)"/>
    <property type="match status" value="1"/>
</dbReference>
<name>A0A127FCI2_STEDE</name>
<proteinExistence type="predicted"/>
<dbReference type="EC" id="1.2.7.3" evidence="5"/>
<reference evidence="5 6" key="1">
    <citation type="submission" date="2015-06" db="EMBL/GenBank/DDBJ databases">
        <title>A Comprehensive Approach to Explore the Metabolic and Phylogenetic Diversity of Bacterial Steroid Degradation in the Environment: Testosterone as an Example.</title>
        <authorList>
            <person name="Yang F.-C."/>
            <person name="Chen Y.-L."/>
            <person name="Yu C.-P."/>
            <person name="Tang S.-L."/>
            <person name="Wang P.-H."/>
            <person name="Ismail W."/>
            <person name="Wang C.-H."/>
            <person name="Yang C.-Y."/>
            <person name="Chiang Y.-R."/>
        </authorList>
    </citation>
    <scope>NUCLEOTIDE SEQUENCE [LARGE SCALE GENOMIC DNA]</scope>
    <source>
        <strain evidence="5 6">DSM 18526</strain>
    </source>
</reference>
<dbReference type="STRING" id="465721.ACG33_09580"/>
<evidence type="ECO:0000313" key="5">
    <source>
        <dbReference type="EMBL" id="AMN47341.1"/>
    </source>
</evidence>
<keyword evidence="6" id="KW-1185">Reference proteome</keyword>
<dbReference type="Pfam" id="PF01855">
    <property type="entry name" value="POR_N"/>
    <property type="match status" value="1"/>
</dbReference>
<dbReference type="InterPro" id="IPR022367">
    <property type="entry name" value="2-oxoacid/accept_OxRdtase_asu"/>
</dbReference>
<feature type="domain" description="Pyruvate:ferredoxin oxidoreductase core" evidence="4">
    <location>
        <begin position="454"/>
        <end position="515"/>
    </location>
</feature>
<organism evidence="5 6">
    <name type="scientific">Steroidobacter denitrificans</name>
    <dbReference type="NCBI Taxonomy" id="465721"/>
    <lineage>
        <taxon>Bacteria</taxon>
        <taxon>Pseudomonadati</taxon>
        <taxon>Pseudomonadota</taxon>
        <taxon>Gammaproteobacteria</taxon>
        <taxon>Steroidobacterales</taxon>
        <taxon>Steroidobacteraceae</taxon>
        <taxon>Steroidobacter</taxon>
    </lineage>
</organism>
<dbReference type="Gene3D" id="3.40.920.10">
    <property type="entry name" value="Pyruvate-ferredoxin oxidoreductase, PFOR, domain III"/>
    <property type="match status" value="1"/>
</dbReference>
<dbReference type="GO" id="GO:0006979">
    <property type="term" value="P:response to oxidative stress"/>
    <property type="evidence" value="ECO:0007669"/>
    <property type="project" value="TreeGrafter"/>
</dbReference>
<accession>A0A127FCI2</accession>